<evidence type="ECO:0000313" key="1">
    <source>
        <dbReference type="EMBL" id="GBP23885.1"/>
    </source>
</evidence>
<gene>
    <name evidence="1" type="ORF">EVAR_86262_1</name>
</gene>
<keyword evidence="2" id="KW-1185">Reference proteome</keyword>
<sequence length="86" mass="9573">MRTTTVQGHAARGHLHFRRIHQCIAGLLDRNSISGGGRVGRWRWEEMGLRGEVAGGRKLRADGESGPPEHYFTHCSQVDRSIAVPQ</sequence>
<reference evidence="1 2" key="1">
    <citation type="journal article" date="2019" name="Commun. Biol.">
        <title>The bagworm genome reveals a unique fibroin gene that provides high tensile strength.</title>
        <authorList>
            <person name="Kono N."/>
            <person name="Nakamura H."/>
            <person name="Ohtoshi R."/>
            <person name="Tomita M."/>
            <person name="Numata K."/>
            <person name="Arakawa K."/>
        </authorList>
    </citation>
    <scope>NUCLEOTIDE SEQUENCE [LARGE SCALE GENOMIC DNA]</scope>
</reference>
<dbReference type="EMBL" id="BGZK01000154">
    <property type="protein sequence ID" value="GBP23885.1"/>
    <property type="molecule type" value="Genomic_DNA"/>
</dbReference>
<organism evidence="1 2">
    <name type="scientific">Eumeta variegata</name>
    <name type="common">Bagworm moth</name>
    <name type="synonym">Eumeta japonica</name>
    <dbReference type="NCBI Taxonomy" id="151549"/>
    <lineage>
        <taxon>Eukaryota</taxon>
        <taxon>Metazoa</taxon>
        <taxon>Ecdysozoa</taxon>
        <taxon>Arthropoda</taxon>
        <taxon>Hexapoda</taxon>
        <taxon>Insecta</taxon>
        <taxon>Pterygota</taxon>
        <taxon>Neoptera</taxon>
        <taxon>Endopterygota</taxon>
        <taxon>Lepidoptera</taxon>
        <taxon>Glossata</taxon>
        <taxon>Ditrysia</taxon>
        <taxon>Tineoidea</taxon>
        <taxon>Psychidae</taxon>
        <taxon>Oiketicinae</taxon>
        <taxon>Eumeta</taxon>
    </lineage>
</organism>
<proteinExistence type="predicted"/>
<dbReference type="Proteomes" id="UP000299102">
    <property type="component" value="Unassembled WGS sequence"/>
</dbReference>
<evidence type="ECO:0000313" key="2">
    <source>
        <dbReference type="Proteomes" id="UP000299102"/>
    </source>
</evidence>
<dbReference type="AlphaFoldDB" id="A0A4C1UBQ0"/>
<comment type="caution">
    <text evidence="1">The sequence shown here is derived from an EMBL/GenBank/DDBJ whole genome shotgun (WGS) entry which is preliminary data.</text>
</comment>
<protein>
    <submittedName>
        <fullName evidence="1">Uncharacterized protein</fullName>
    </submittedName>
</protein>
<name>A0A4C1UBQ0_EUMVA</name>
<accession>A0A4C1UBQ0</accession>